<keyword evidence="2" id="KW-0812">Transmembrane</keyword>
<keyword evidence="4" id="KW-1185">Reference proteome</keyword>
<dbReference type="InParanoid" id="A0A2P5HNF1"/>
<feature type="transmembrane region" description="Helical" evidence="2">
    <location>
        <begin position="219"/>
        <end position="239"/>
    </location>
</feature>
<dbReference type="Proteomes" id="UP000094444">
    <property type="component" value="Unassembled WGS sequence"/>
</dbReference>
<evidence type="ECO:0000256" key="1">
    <source>
        <dbReference type="SAM" id="MobiDB-lite"/>
    </source>
</evidence>
<proteinExistence type="predicted"/>
<evidence type="ECO:0000313" key="3">
    <source>
        <dbReference type="EMBL" id="POS71761.1"/>
    </source>
</evidence>
<organism evidence="3 4">
    <name type="scientific">Diaporthe helianthi</name>
    <dbReference type="NCBI Taxonomy" id="158607"/>
    <lineage>
        <taxon>Eukaryota</taxon>
        <taxon>Fungi</taxon>
        <taxon>Dikarya</taxon>
        <taxon>Ascomycota</taxon>
        <taxon>Pezizomycotina</taxon>
        <taxon>Sordariomycetes</taxon>
        <taxon>Sordariomycetidae</taxon>
        <taxon>Diaporthales</taxon>
        <taxon>Diaporthaceae</taxon>
        <taxon>Diaporthe</taxon>
    </lineage>
</organism>
<accession>A0A2P5HNF1</accession>
<keyword evidence="2" id="KW-0472">Membrane</keyword>
<evidence type="ECO:0000256" key="2">
    <source>
        <dbReference type="SAM" id="Phobius"/>
    </source>
</evidence>
<comment type="caution">
    <text evidence="3">The sequence shown here is derived from an EMBL/GenBank/DDBJ whole genome shotgun (WGS) entry which is preliminary data.</text>
</comment>
<evidence type="ECO:0000313" key="4">
    <source>
        <dbReference type="Proteomes" id="UP000094444"/>
    </source>
</evidence>
<feature type="region of interest" description="Disordered" evidence="1">
    <location>
        <begin position="133"/>
        <end position="155"/>
    </location>
</feature>
<name>A0A2P5HNF1_DIAHE</name>
<gene>
    <name evidence="3" type="ORF">DHEL01_v209847</name>
</gene>
<dbReference type="EMBL" id="MAVT02001176">
    <property type="protein sequence ID" value="POS71761.1"/>
    <property type="molecule type" value="Genomic_DNA"/>
</dbReference>
<keyword evidence="2" id="KW-1133">Transmembrane helix</keyword>
<dbReference type="AlphaFoldDB" id="A0A2P5HNF1"/>
<reference evidence="3" key="1">
    <citation type="submission" date="2017-09" db="EMBL/GenBank/DDBJ databases">
        <title>Polyketide synthases of a Diaporthe helianthi virulent isolate.</title>
        <authorList>
            <person name="Baroncelli R."/>
        </authorList>
    </citation>
    <scope>NUCLEOTIDE SEQUENCE [LARGE SCALE GENOMIC DNA]</scope>
    <source>
        <strain evidence="3">7/96</strain>
    </source>
</reference>
<sequence>MECDWLECPDQATTWAPSAFQSSAVSIPVTSKSAPVMAVSLLAWYGSYEFRSVRAESVSAACPQPSKTRSRTLVDQTDSTDCLDCCSSRSQLWPSMPAFTSHHHRPSSMAAVFWFLTARPPELDEELHRIRSPRVGRKGGDSSGGPGYSSCSGMSKHTHENWREAVKGTSLLRPTAESVGNNRSYGELLWGLAHDGAGELGPPTVSTVHSSGGELCGRYLVVVVVVVVVVVAMAATSCVRRVVLVLVPQYF</sequence>
<protein>
    <submittedName>
        <fullName evidence="3">Uncharacterized protein</fullName>
    </submittedName>
</protein>